<proteinExistence type="inferred from homology"/>
<dbReference type="AlphaFoldDB" id="A0A832GS97"/>
<accession>A0A832GS97</accession>
<dbReference type="PANTHER" id="PTHR46268">
    <property type="entry name" value="STRESS RESPONSE PROTEIN NHAX"/>
    <property type="match status" value="1"/>
</dbReference>
<evidence type="ECO:0000256" key="1">
    <source>
        <dbReference type="ARBA" id="ARBA00008791"/>
    </source>
</evidence>
<dbReference type="CDD" id="cd00293">
    <property type="entry name" value="USP-like"/>
    <property type="match status" value="1"/>
</dbReference>
<dbReference type="InterPro" id="IPR006016">
    <property type="entry name" value="UspA"/>
</dbReference>
<dbReference type="Pfam" id="PF00582">
    <property type="entry name" value="Usp"/>
    <property type="match status" value="1"/>
</dbReference>
<protein>
    <submittedName>
        <fullName evidence="3">Universal stress protein</fullName>
    </submittedName>
</protein>
<reference evidence="3" key="1">
    <citation type="journal article" date="2020" name="mSystems">
        <title>Genome- and Community-Level Interaction Insights into Carbon Utilization and Element Cycling Functions of Hydrothermarchaeota in Hydrothermal Sediment.</title>
        <authorList>
            <person name="Zhou Z."/>
            <person name="Liu Y."/>
            <person name="Xu W."/>
            <person name="Pan J."/>
            <person name="Luo Z.H."/>
            <person name="Li M."/>
        </authorList>
    </citation>
    <scope>NUCLEOTIDE SEQUENCE [LARGE SCALE GENOMIC DNA]</scope>
    <source>
        <strain evidence="3">SpSt-605</strain>
    </source>
</reference>
<dbReference type="EMBL" id="DSZU01000146">
    <property type="protein sequence ID" value="HGV55994.1"/>
    <property type="molecule type" value="Genomic_DNA"/>
</dbReference>
<comment type="caution">
    <text evidence="3">The sequence shown here is derived from an EMBL/GenBank/DDBJ whole genome shotgun (WGS) entry which is preliminary data.</text>
</comment>
<dbReference type="InterPro" id="IPR014729">
    <property type="entry name" value="Rossmann-like_a/b/a_fold"/>
</dbReference>
<dbReference type="PANTHER" id="PTHR46268:SF6">
    <property type="entry name" value="UNIVERSAL STRESS PROTEIN UP12"/>
    <property type="match status" value="1"/>
</dbReference>
<comment type="similarity">
    <text evidence="1">Belongs to the universal stress protein A family.</text>
</comment>
<name>A0A832GS97_9BACT</name>
<gene>
    <name evidence="3" type="ORF">ENT73_07965</name>
</gene>
<dbReference type="InterPro" id="IPR006015">
    <property type="entry name" value="Universal_stress_UspA"/>
</dbReference>
<evidence type="ECO:0000313" key="3">
    <source>
        <dbReference type="EMBL" id="HGV55994.1"/>
    </source>
</evidence>
<dbReference type="Gene3D" id="3.40.50.620">
    <property type="entry name" value="HUPs"/>
    <property type="match status" value="2"/>
</dbReference>
<feature type="domain" description="UspA" evidence="2">
    <location>
        <begin position="142"/>
        <end position="274"/>
    </location>
</feature>
<evidence type="ECO:0000259" key="2">
    <source>
        <dbReference type="Pfam" id="PF00582"/>
    </source>
</evidence>
<sequence length="275" mass="31642">MAKPLALAIDFKKFTPNILSTGEYLLTYVYRESKLVLFHIIEYFFTPPAYLLPYLNIEKERLEKELEGLARPLKAKGLNVEKTVILGEFWQALQHFVEILNPEMIILGYEPHLLKVPTAEKILERIEVTYLVVKENPLNQVKNILCPFDFSDMAKRALKKALELSYITGSEIKVLYVISPLESPDKTCNLKFVSEREKEVQKDWEIFLKEESLFQKGLSLEIISGHRIEEILKKAKEYEADLIIMGRRGKILKFGLGSISKAIIKNFANPVLLVA</sequence>
<organism evidence="3">
    <name type="scientific">Caldimicrobium thiodismutans</name>
    <dbReference type="NCBI Taxonomy" id="1653476"/>
    <lineage>
        <taxon>Bacteria</taxon>
        <taxon>Pseudomonadati</taxon>
        <taxon>Thermodesulfobacteriota</taxon>
        <taxon>Thermodesulfobacteria</taxon>
        <taxon>Thermodesulfobacteriales</taxon>
        <taxon>Thermodesulfobacteriaceae</taxon>
        <taxon>Caldimicrobium</taxon>
    </lineage>
</organism>
<dbReference type="SUPFAM" id="SSF52402">
    <property type="entry name" value="Adenine nucleotide alpha hydrolases-like"/>
    <property type="match status" value="2"/>
</dbReference>
<dbReference type="PRINTS" id="PR01438">
    <property type="entry name" value="UNVRSLSTRESS"/>
</dbReference>